<dbReference type="RefSeq" id="WP_065235781.1">
    <property type="nucleotide sequence ID" value="NZ_CAAAIN010000004.1"/>
</dbReference>
<gene>
    <name evidence="2" type="ORF">Lrub_2726</name>
</gene>
<dbReference type="Gene3D" id="3.40.630.30">
    <property type="match status" value="1"/>
</dbReference>
<sequence length="154" mass="17690">MTETIHIDYEENPSPQDTQILGDGLIAYAKLKKNQPTIRTFAFFLRDKTNTIQGGCHGSMYYGCLYIDLLWIDHHLRGAQWGTKLMRCAEELGKANGCLFSTVNTMDWEALGFYQKLGYDVEYQRSGYLHDSTLYFLKKEFDRTGYPDGDHHGG</sequence>
<accession>A0A0W0XMQ3</accession>
<name>A0A0W0XMQ3_9GAMM</name>
<evidence type="ECO:0000313" key="3">
    <source>
        <dbReference type="Proteomes" id="UP000054608"/>
    </source>
</evidence>
<dbReference type="Pfam" id="PF00583">
    <property type="entry name" value="Acetyltransf_1"/>
    <property type="match status" value="1"/>
</dbReference>
<keyword evidence="2" id="KW-0808">Transferase</keyword>
<dbReference type="PROSITE" id="PS51186">
    <property type="entry name" value="GNAT"/>
    <property type="match status" value="1"/>
</dbReference>
<dbReference type="AlphaFoldDB" id="A0A0W0XMQ3"/>
<dbReference type="EMBL" id="LNYT01000022">
    <property type="protein sequence ID" value="KTD45929.1"/>
    <property type="molecule type" value="Genomic_DNA"/>
</dbReference>
<dbReference type="OrthoDB" id="9787920at2"/>
<protein>
    <submittedName>
        <fullName evidence="2">GNAT family acetyltransferase</fullName>
    </submittedName>
</protein>
<dbReference type="PATRIC" id="fig|458.5.peg.2842"/>
<keyword evidence="3" id="KW-1185">Reference proteome</keyword>
<evidence type="ECO:0000313" key="2">
    <source>
        <dbReference type="EMBL" id="KTD45929.1"/>
    </source>
</evidence>
<comment type="caution">
    <text evidence="2">The sequence shown here is derived from an EMBL/GenBank/DDBJ whole genome shotgun (WGS) entry which is preliminary data.</text>
</comment>
<dbReference type="InterPro" id="IPR000182">
    <property type="entry name" value="GNAT_dom"/>
</dbReference>
<dbReference type="GO" id="GO:0016747">
    <property type="term" value="F:acyltransferase activity, transferring groups other than amino-acyl groups"/>
    <property type="evidence" value="ECO:0007669"/>
    <property type="project" value="InterPro"/>
</dbReference>
<reference evidence="2 3" key="1">
    <citation type="submission" date="2015-11" db="EMBL/GenBank/DDBJ databases">
        <title>Genomic analysis of 38 Legionella species identifies large and diverse effector repertoires.</title>
        <authorList>
            <person name="Burstein D."/>
            <person name="Amaro F."/>
            <person name="Zusman T."/>
            <person name="Lifshitz Z."/>
            <person name="Cohen O."/>
            <person name="Gilbert J.A."/>
            <person name="Pupko T."/>
            <person name="Shuman H.A."/>
            <person name="Segal G."/>
        </authorList>
    </citation>
    <scope>NUCLEOTIDE SEQUENCE [LARGE SCALE GENOMIC DNA]</scope>
    <source>
        <strain evidence="2 3">WA-270A-C2</strain>
    </source>
</reference>
<dbReference type="SUPFAM" id="SSF55729">
    <property type="entry name" value="Acyl-CoA N-acyltransferases (Nat)"/>
    <property type="match status" value="1"/>
</dbReference>
<proteinExistence type="predicted"/>
<evidence type="ECO:0000259" key="1">
    <source>
        <dbReference type="PROSITE" id="PS51186"/>
    </source>
</evidence>
<feature type="domain" description="N-acetyltransferase" evidence="1">
    <location>
        <begin position="1"/>
        <end position="142"/>
    </location>
</feature>
<dbReference type="STRING" id="458.Lrub_2726"/>
<organism evidence="2 3">
    <name type="scientific">Legionella rubrilucens</name>
    <dbReference type="NCBI Taxonomy" id="458"/>
    <lineage>
        <taxon>Bacteria</taxon>
        <taxon>Pseudomonadati</taxon>
        <taxon>Pseudomonadota</taxon>
        <taxon>Gammaproteobacteria</taxon>
        <taxon>Legionellales</taxon>
        <taxon>Legionellaceae</taxon>
        <taxon>Legionella</taxon>
    </lineage>
</organism>
<dbReference type="InterPro" id="IPR016181">
    <property type="entry name" value="Acyl_CoA_acyltransferase"/>
</dbReference>
<dbReference type="Proteomes" id="UP000054608">
    <property type="component" value="Unassembled WGS sequence"/>
</dbReference>